<reference evidence="3" key="1">
    <citation type="submission" date="2021-01" db="EMBL/GenBank/DDBJ databases">
        <title>Whole genome shotgun sequence of Virgisporangium aurantiacum NBRC 16421.</title>
        <authorList>
            <person name="Komaki H."/>
            <person name="Tamura T."/>
        </authorList>
    </citation>
    <scope>NUCLEOTIDE SEQUENCE</scope>
    <source>
        <strain evidence="3">NBRC 16421</strain>
    </source>
</reference>
<evidence type="ECO:0000313" key="4">
    <source>
        <dbReference type="Proteomes" id="UP000612585"/>
    </source>
</evidence>
<dbReference type="Proteomes" id="UP000612585">
    <property type="component" value="Unassembled WGS sequence"/>
</dbReference>
<name>A0A8J3ZJ72_9ACTN</name>
<dbReference type="PANTHER" id="PTHR39428">
    <property type="entry name" value="F420H(2)-DEPENDENT QUINONE REDUCTASE RV1261C"/>
    <property type="match status" value="1"/>
</dbReference>
<evidence type="ECO:0000256" key="2">
    <source>
        <dbReference type="ARBA" id="ARBA00049106"/>
    </source>
</evidence>
<dbReference type="GO" id="GO:0016491">
    <property type="term" value="F:oxidoreductase activity"/>
    <property type="evidence" value="ECO:0007669"/>
    <property type="project" value="InterPro"/>
</dbReference>
<gene>
    <name evidence="3" type="ORF">Vau01_112840</name>
</gene>
<dbReference type="Gene3D" id="2.30.110.10">
    <property type="entry name" value="Electron Transport, Fmn-binding Protein, Chain A"/>
    <property type="match status" value="1"/>
</dbReference>
<proteinExistence type="inferred from homology"/>
<keyword evidence="4" id="KW-1185">Reference proteome</keyword>
<evidence type="ECO:0000313" key="3">
    <source>
        <dbReference type="EMBL" id="GIJ63768.1"/>
    </source>
</evidence>
<evidence type="ECO:0008006" key="5">
    <source>
        <dbReference type="Google" id="ProtNLM"/>
    </source>
</evidence>
<dbReference type="RefSeq" id="WP_204010999.1">
    <property type="nucleotide sequence ID" value="NZ_BOPG01000102.1"/>
</dbReference>
<comment type="catalytic activity">
    <reaction evidence="2">
        <text>oxidized coenzyme F420-(gamma-L-Glu)(n) + a quinol + H(+) = reduced coenzyme F420-(gamma-L-Glu)(n) + a quinone</text>
        <dbReference type="Rhea" id="RHEA:39663"/>
        <dbReference type="Rhea" id="RHEA-COMP:12939"/>
        <dbReference type="Rhea" id="RHEA-COMP:14378"/>
        <dbReference type="ChEBI" id="CHEBI:15378"/>
        <dbReference type="ChEBI" id="CHEBI:24646"/>
        <dbReference type="ChEBI" id="CHEBI:132124"/>
        <dbReference type="ChEBI" id="CHEBI:133980"/>
        <dbReference type="ChEBI" id="CHEBI:139511"/>
    </reaction>
</comment>
<dbReference type="EMBL" id="BOPG01000102">
    <property type="protein sequence ID" value="GIJ63768.1"/>
    <property type="molecule type" value="Genomic_DNA"/>
</dbReference>
<protein>
    <recommendedName>
        <fullName evidence="5">Deazaflavin-dependent oxidoreductase, nitroreductase family</fullName>
    </recommendedName>
</protein>
<dbReference type="GO" id="GO:0070967">
    <property type="term" value="F:coenzyme F420 binding"/>
    <property type="evidence" value="ECO:0007669"/>
    <property type="project" value="TreeGrafter"/>
</dbReference>
<dbReference type="GO" id="GO:0005886">
    <property type="term" value="C:plasma membrane"/>
    <property type="evidence" value="ECO:0007669"/>
    <property type="project" value="TreeGrafter"/>
</dbReference>
<dbReference type="AlphaFoldDB" id="A0A8J3ZJ72"/>
<evidence type="ECO:0000256" key="1">
    <source>
        <dbReference type="ARBA" id="ARBA00008710"/>
    </source>
</evidence>
<comment type="similarity">
    <text evidence="1">Belongs to the F420H(2)-dependent quinone reductase family.</text>
</comment>
<organism evidence="3 4">
    <name type="scientific">Virgisporangium aurantiacum</name>
    <dbReference type="NCBI Taxonomy" id="175570"/>
    <lineage>
        <taxon>Bacteria</taxon>
        <taxon>Bacillati</taxon>
        <taxon>Actinomycetota</taxon>
        <taxon>Actinomycetes</taxon>
        <taxon>Micromonosporales</taxon>
        <taxon>Micromonosporaceae</taxon>
        <taxon>Virgisporangium</taxon>
    </lineage>
</organism>
<dbReference type="InterPro" id="IPR004378">
    <property type="entry name" value="F420H2_quin_Rdtase"/>
</dbReference>
<accession>A0A8J3ZJ72</accession>
<comment type="caution">
    <text evidence="3">The sequence shown here is derived from an EMBL/GenBank/DDBJ whole genome shotgun (WGS) entry which is preliminary data.</text>
</comment>
<dbReference type="NCBIfam" id="TIGR00026">
    <property type="entry name" value="hi_GC_TIGR00026"/>
    <property type="match status" value="1"/>
</dbReference>
<dbReference type="InterPro" id="IPR012349">
    <property type="entry name" value="Split_barrel_FMN-bd"/>
</dbReference>
<sequence>MPSFNDNIIDIFRANDGVVGMHWEGKTLVLLHHVGRRSGKEFVTPLVAAPAGDAYVVCASMGGAPEDPQWVANLETATGPATIELGPATLSVDYDVVRPGDPRWEDLYGTWRAYWPDAAEYEKKTDRQFPVVRLQVPPAG</sequence>
<dbReference type="Pfam" id="PF04075">
    <property type="entry name" value="F420H2_quin_red"/>
    <property type="match status" value="1"/>
</dbReference>
<dbReference type="PANTHER" id="PTHR39428:SF1">
    <property type="entry name" value="F420H(2)-DEPENDENT QUINONE REDUCTASE RV1261C"/>
    <property type="match status" value="1"/>
</dbReference>